<protein>
    <submittedName>
        <fullName evidence="1">Transposase</fullName>
    </submittedName>
</protein>
<dbReference type="NCBIfam" id="NF033545">
    <property type="entry name" value="transpos_IS630"/>
    <property type="match status" value="1"/>
</dbReference>
<organism evidence="1 2">
    <name type="scientific">Nonomuraea endophytica</name>
    <dbReference type="NCBI Taxonomy" id="714136"/>
    <lineage>
        <taxon>Bacteria</taxon>
        <taxon>Bacillati</taxon>
        <taxon>Actinomycetota</taxon>
        <taxon>Actinomycetes</taxon>
        <taxon>Streptosporangiales</taxon>
        <taxon>Streptosporangiaceae</taxon>
        <taxon>Nonomuraea</taxon>
    </lineage>
</organism>
<dbReference type="SUPFAM" id="SSF46689">
    <property type="entry name" value="Homeodomain-like"/>
    <property type="match status" value="1"/>
</dbReference>
<evidence type="ECO:0000313" key="2">
    <source>
        <dbReference type="Proteomes" id="UP000568380"/>
    </source>
</evidence>
<dbReference type="InterPro" id="IPR009057">
    <property type="entry name" value="Homeodomain-like_sf"/>
</dbReference>
<dbReference type="Proteomes" id="UP000568380">
    <property type="component" value="Unassembled WGS sequence"/>
</dbReference>
<dbReference type="InterPro" id="IPR047655">
    <property type="entry name" value="Transpos_IS630-like"/>
</dbReference>
<sequence>MAEELEGTVMRSPFTVAWNDDQRALLEQTARSRTAPLRRVQRARAALASADGASNAAIARELGVHIATVRRWRKRFHHEALAALEDRPRPGRPRRYGPQVHLAIVTTITSARPSIDSQWTHKSIAEALAHYGISPSQVGRILADLDLKPHLVRGWLTRPDDPHFHDKATQVCALYLHGPPGSVVLSVDEKTAIAARSRRHPTRPAQPGRPERREFEYRRHGTASIIAALDVHTGQVLVEDIIRNDSATFIGSCACWTRTSTRP</sequence>
<dbReference type="Pfam" id="PF13565">
    <property type="entry name" value="HTH_32"/>
    <property type="match status" value="1"/>
</dbReference>
<keyword evidence="2" id="KW-1185">Reference proteome</keyword>
<accession>A0A7W8ABS5</accession>
<name>A0A7W8ABS5_9ACTN</name>
<dbReference type="AlphaFoldDB" id="A0A7W8ABS5"/>
<evidence type="ECO:0000313" key="1">
    <source>
        <dbReference type="EMBL" id="MBB5083354.1"/>
    </source>
</evidence>
<reference evidence="1 2" key="1">
    <citation type="submission" date="2020-08" db="EMBL/GenBank/DDBJ databases">
        <title>Genomic Encyclopedia of Type Strains, Phase IV (KMG-IV): sequencing the most valuable type-strain genomes for metagenomic binning, comparative biology and taxonomic classification.</title>
        <authorList>
            <person name="Goeker M."/>
        </authorList>
    </citation>
    <scope>NUCLEOTIDE SEQUENCE [LARGE SCALE GENOMIC DNA]</scope>
    <source>
        <strain evidence="1 2">DSM 45385</strain>
    </source>
</reference>
<comment type="caution">
    <text evidence="1">The sequence shown here is derived from an EMBL/GenBank/DDBJ whole genome shotgun (WGS) entry which is preliminary data.</text>
</comment>
<proteinExistence type="predicted"/>
<dbReference type="RefSeq" id="WP_221341545.1">
    <property type="nucleotide sequence ID" value="NZ_JACHIN010000016.1"/>
</dbReference>
<gene>
    <name evidence="1" type="ORF">HNR40_008857</name>
</gene>
<dbReference type="EMBL" id="JACHIN010000016">
    <property type="protein sequence ID" value="MBB5083354.1"/>
    <property type="molecule type" value="Genomic_DNA"/>
</dbReference>